<proteinExistence type="predicted"/>
<dbReference type="PANTHER" id="PTHR42861">
    <property type="entry name" value="CALCIUM-TRANSPORTING ATPASE"/>
    <property type="match status" value="1"/>
</dbReference>
<gene>
    <name evidence="2" type="ORF">MKW94_004117</name>
</gene>
<dbReference type="Gene3D" id="3.40.1110.10">
    <property type="entry name" value="Calcium-transporting ATPase, cytoplasmic domain N"/>
    <property type="match status" value="1"/>
</dbReference>
<keyword evidence="1" id="KW-1133">Transmembrane helix</keyword>
<dbReference type="SUPFAM" id="SSF81665">
    <property type="entry name" value="Calcium ATPase, transmembrane domain M"/>
    <property type="match status" value="1"/>
</dbReference>
<dbReference type="AlphaFoldDB" id="A0AA42ARK5"/>
<evidence type="ECO:0000256" key="1">
    <source>
        <dbReference type="SAM" id="Phobius"/>
    </source>
</evidence>
<dbReference type="InterPro" id="IPR023214">
    <property type="entry name" value="HAD_sf"/>
</dbReference>
<dbReference type="GO" id="GO:0000166">
    <property type="term" value="F:nucleotide binding"/>
    <property type="evidence" value="ECO:0007669"/>
    <property type="project" value="InterPro"/>
</dbReference>
<reference evidence="2" key="1">
    <citation type="submission" date="2022-03" db="EMBL/GenBank/DDBJ databases">
        <title>A functionally conserved STORR gene fusion in Papaver species that diverged 16.8 million years ago.</title>
        <authorList>
            <person name="Catania T."/>
        </authorList>
    </citation>
    <scope>NUCLEOTIDE SEQUENCE</scope>
    <source>
        <strain evidence="2">S-191538</strain>
    </source>
</reference>
<dbReference type="Pfam" id="PF13246">
    <property type="entry name" value="Cation_ATPase"/>
    <property type="match status" value="1"/>
</dbReference>
<protein>
    <submittedName>
        <fullName evidence="2">Uncharacterized protein</fullName>
    </submittedName>
</protein>
<evidence type="ECO:0000313" key="3">
    <source>
        <dbReference type="Proteomes" id="UP001177140"/>
    </source>
</evidence>
<dbReference type="Gene3D" id="3.40.50.1000">
    <property type="entry name" value="HAD superfamily/HAD-like"/>
    <property type="match status" value="2"/>
</dbReference>
<dbReference type="Gene3D" id="1.20.1110.10">
    <property type="entry name" value="Calcium-transporting ATPase, transmembrane domain"/>
    <property type="match status" value="2"/>
</dbReference>
<dbReference type="PRINTS" id="PR00119">
    <property type="entry name" value="CATATPASE"/>
</dbReference>
<keyword evidence="3" id="KW-1185">Reference proteome</keyword>
<keyword evidence="1" id="KW-0812">Transmembrane</keyword>
<dbReference type="Gene3D" id="2.70.150.10">
    <property type="entry name" value="Calcium-transporting ATPase, cytoplasmic transduction domain A"/>
    <property type="match status" value="1"/>
</dbReference>
<sequence>MVFSGTTVVNGNCICLVTQIGMNTEIDETSLKKKLNEFGEALTAIIGVICVLVWLINLKYFFTWEYVNGWPANFKFSFEKWTLPRVETLGCTTVICSNKTGTLTTNQMAVSTLVAVGARTERVWTFKFDGTTYSPLEGKINDWPAGRLDSNLQTIAKIAAVCNDAFVTQSGSQYIANGMPTEAALKLLTCLFLCFRLPERLDRSSSSSDVLSCCKRWAVVKRCIATLEFDRDRKSVGVTVKSSSGKNTPLVKGAVENLLERSNYIQLLDGSVDPPQKEVHQAIEDCRAAGIRVMVITGDNLSTAEAICREIGVFGQYEDISSKSLTGREFMQHPYQRNQLRQTVPIRWLLWKSLFQSESNLAENWGWIKQTTTSWGSQVLSHRHTAIVTKSSGHSYLHTAIATQPSMHNHCHTAIVTLLKTVRQNVVRQNAVKQNVARLNVVSRNDVTRYAVRPNAVTRNAVSRMLFHQNHHNAA</sequence>
<dbReference type="Proteomes" id="UP001177140">
    <property type="component" value="Unassembled WGS sequence"/>
</dbReference>
<dbReference type="SUPFAM" id="SSF81660">
    <property type="entry name" value="Metal cation-transporting ATPase, ATP-binding domain N"/>
    <property type="match status" value="1"/>
</dbReference>
<accession>A0AA42ARK5</accession>
<comment type="caution">
    <text evidence="2">The sequence shown here is derived from an EMBL/GenBank/DDBJ whole genome shotgun (WGS) entry which is preliminary data.</text>
</comment>
<evidence type="ECO:0000313" key="2">
    <source>
        <dbReference type="EMBL" id="MCL7039240.1"/>
    </source>
</evidence>
<keyword evidence="1" id="KW-0472">Membrane</keyword>
<name>A0AA42ARK5_PAPNU</name>
<dbReference type="InterPro" id="IPR023298">
    <property type="entry name" value="ATPase_P-typ_TM_dom_sf"/>
</dbReference>
<feature type="transmembrane region" description="Helical" evidence="1">
    <location>
        <begin position="41"/>
        <end position="62"/>
    </location>
</feature>
<dbReference type="InterPro" id="IPR023299">
    <property type="entry name" value="ATPase_P-typ_cyto_dom_N"/>
</dbReference>
<dbReference type="EMBL" id="JAJJMA010199230">
    <property type="protein sequence ID" value="MCL7039240.1"/>
    <property type="molecule type" value="Genomic_DNA"/>
</dbReference>
<organism evidence="2 3">
    <name type="scientific">Papaver nudicaule</name>
    <name type="common">Iceland poppy</name>
    <dbReference type="NCBI Taxonomy" id="74823"/>
    <lineage>
        <taxon>Eukaryota</taxon>
        <taxon>Viridiplantae</taxon>
        <taxon>Streptophyta</taxon>
        <taxon>Embryophyta</taxon>
        <taxon>Tracheophyta</taxon>
        <taxon>Spermatophyta</taxon>
        <taxon>Magnoliopsida</taxon>
        <taxon>Ranunculales</taxon>
        <taxon>Papaveraceae</taxon>
        <taxon>Papaveroideae</taxon>
        <taxon>Papaver</taxon>
    </lineage>
</organism>